<evidence type="ECO:0000259" key="2">
    <source>
        <dbReference type="PROSITE" id="PS51186"/>
    </source>
</evidence>
<name>A0A1R4JHW4_9MICC</name>
<dbReference type="EMBL" id="FUKP01000060">
    <property type="protein sequence ID" value="SJN31609.1"/>
    <property type="molecule type" value="Genomic_DNA"/>
</dbReference>
<keyword evidence="3" id="KW-0808">Transferase</keyword>
<feature type="region of interest" description="Disordered" evidence="1">
    <location>
        <begin position="1"/>
        <end position="24"/>
    </location>
</feature>
<protein>
    <submittedName>
        <fullName evidence="3">Acetyltransferase</fullName>
    </submittedName>
</protein>
<sequence length="194" mass="20968">MENTPRDHTHRWPSRVADHSSAEDRNAIRRINELAFETSAEADLVEELQKDEGAWLPQFSMVTMTAAIPGTDLHSDPVAYGLLCRAHIGDAETLALAPHGVLPEHQNQGAGTAVVKALLAAAKEAGEPHVVVYGYPEYYPRFGFEDAAEYGVTAAFADRPGALQILVLDQSVEVPSGEFAYPEAFGAETRAPLS</sequence>
<dbReference type="Gene3D" id="3.40.630.30">
    <property type="match status" value="1"/>
</dbReference>
<reference evidence="3 4" key="1">
    <citation type="submission" date="2017-02" db="EMBL/GenBank/DDBJ databases">
        <authorList>
            <person name="Peterson S.W."/>
        </authorList>
    </citation>
    <scope>NUCLEOTIDE SEQUENCE [LARGE SCALE GENOMIC DNA]</scope>
    <source>
        <strain evidence="3 4">2B3F</strain>
    </source>
</reference>
<dbReference type="AlphaFoldDB" id="A0A1R4JHW4"/>
<evidence type="ECO:0000256" key="1">
    <source>
        <dbReference type="SAM" id="MobiDB-lite"/>
    </source>
</evidence>
<evidence type="ECO:0000313" key="3">
    <source>
        <dbReference type="EMBL" id="SJN31609.1"/>
    </source>
</evidence>
<dbReference type="PROSITE" id="PS51186">
    <property type="entry name" value="GNAT"/>
    <property type="match status" value="1"/>
</dbReference>
<dbReference type="SUPFAM" id="SSF55729">
    <property type="entry name" value="Acyl-CoA N-acyltransferases (Nat)"/>
    <property type="match status" value="1"/>
</dbReference>
<gene>
    <name evidence="3" type="ORF">FM125_08650</name>
</gene>
<evidence type="ECO:0000313" key="4">
    <source>
        <dbReference type="Proteomes" id="UP000196230"/>
    </source>
</evidence>
<dbReference type="Proteomes" id="UP000196230">
    <property type="component" value="Unassembled WGS sequence"/>
</dbReference>
<proteinExistence type="predicted"/>
<organism evidence="3 4">
    <name type="scientific">Micrococcus lylae</name>
    <dbReference type="NCBI Taxonomy" id="1273"/>
    <lineage>
        <taxon>Bacteria</taxon>
        <taxon>Bacillati</taxon>
        <taxon>Actinomycetota</taxon>
        <taxon>Actinomycetes</taxon>
        <taxon>Micrococcales</taxon>
        <taxon>Micrococcaceae</taxon>
        <taxon>Micrococcus</taxon>
    </lineage>
</organism>
<feature type="domain" description="N-acetyltransferase" evidence="2">
    <location>
        <begin position="14"/>
        <end position="162"/>
    </location>
</feature>
<dbReference type="RefSeq" id="WP_143745310.1">
    <property type="nucleotide sequence ID" value="NZ_CP126965.1"/>
</dbReference>
<dbReference type="Pfam" id="PF00583">
    <property type="entry name" value="Acetyltransf_1"/>
    <property type="match status" value="1"/>
</dbReference>
<dbReference type="InterPro" id="IPR000182">
    <property type="entry name" value="GNAT_dom"/>
</dbReference>
<accession>A0A1R4JHW4</accession>
<dbReference type="GO" id="GO:0016747">
    <property type="term" value="F:acyltransferase activity, transferring groups other than amino-acyl groups"/>
    <property type="evidence" value="ECO:0007669"/>
    <property type="project" value="InterPro"/>
</dbReference>
<dbReference type="InterPro" id="IPR016181">
    <property type="entry name" value="Acyl_CoA_acyltransferase"/>
</dbReference>